<accession>A0ABQ7J6V7</accession>
<keyword evidence="3" id="KW-1185">Reference proteome</keyword>
<organism evidence="2 3">
    <name type="scientific">Cardiosporidium cionae</name>
    <dbReference type="NCBI Taxonomy" id="476202"/>
    <lineage>
        <taxon>Eukaryota</taxon>
        <taxon>Sar</taxon>
        <taxon>Alveolata</taxon>
        <taxon>Apicomplexa</taxon>
        <taxon>Aconoidasida</taxon>
        <taxon>Nephromycida</taxon>
        <taxon>Cardiosporidium</taxon>
    </lineage>
</organism>
<comment type="caution">
    <text evidence="2">The sequence shown here is derived from an EMBL/GenBank/DDBJ whole genome shotgun (WGS) entry which is preliminary data.</text>
</comment>
<name>A0ABQ7J6V7_9APIC</name>
<feature type="coiled-coil region" evidence="1">
    <location>
        <begin position="140"/>
        <end position="174"/>
    </location>
</feature>
<reference evidence="2 3" key="1">
    <citation type="journal article" date="2020" name="bioRxiv">
        <title>Metabolic contributions of an alphaproteobacterial endosymbiont in the apicomplexan Cardiosporidium cionae.</title>
        <authorList>
            <person name="Hunter E.S."/>
            <person name="Paight C.J."/>
            <person name="Lane C.E."/>
        </authorList>
    </citation>
    <scope>NUCLEOTIDE SEQUENCE [LARGE SCALE GENOMIC DNA]</scope>
    <source>
        <strain evidence="2">ESH_2018</strain>
    </source>
</reference>
<dbReference type="Proteomes" id="UP000823046">
    <property type="component" value="Unassembled WGS sequence"/>
</dbReference>
<gene>
    <name evidence="2" type="ORF">IE077_004060</name>
</gene>
<evidence type="ECO:0000256" key="1">
    <source>
        <dbReference type="SAM" id="Coils"/>
    </source>
</evidence>
<feature type="coiled-coil region" evidence="1">
    <location>
        <begin position="294"/>
        <end position="331"/>
    </location>
</feature>
<dbReference type="EMBL" id="JADAQX010000622">
    <property type="protein sequence ID" value="KAF8819731.1"/>
    <property type="molecule type" value="Genomic_DNA"/>
</dbReference>
<evidence type="ECO:0000313" key="3">
    <source>
        <dbReference type="Proteomes" id="UP000823046"/>
    </source>
</evidence>
<protein>
    <submittedName>
        <fullName evidence="2">Uncharacterized protein</fullName>
    </submittedName>
</protein>
<proteinExistence type="predicted"/>
<sequence>MDSNFLLSFISEQIGLNDFIICMERIIKSEIFVTELRGYAHEVPSVDSNATLCAISARIPYPPSTIFSAMSNKPFKLYDPYIAALILHNYKLLQRDIVQSYLTMPVVGMKDGMSIDENLKDTEESDSEAVAASNQRQGAIRRYKNLIKMQDDELISLRNENQLLKEEISQHCRKRTIEKSAALVDKVDAFSQLSNSLQEEVDCLLIESAKQSKCLCEERKLFALKLEEQQKQLEGVVLAYGNLETSYQIKEEQLILAKARLRASEQECQFVRVELHSQKNMENGSSLNLSTTLIDELREKSLELSNVRMNLEQLQSKHSSCLELLSTLEEQIPAVRPYVCSLSVVPSLCMQNENYSNDKATIPAVISNETLKN</sequence>
<keyword evidence="1" id="KW-0175">Coiled coil</keyword>
<evidence type="ECO:0000313" key="2">
    <source>
        <dbReference type="EMBL" id="KAF8819731.1"/>
    </source>
</evidence>